<gene>
    <name evidence="8" type="primary">LOC109469071</name>
</gene>
<organism evidence="7 8">
    <name type="scientific">Branchiostoma belcheri</name>
    <name type="common">Amphioxus</name>
    <dbReference type="NCBI Taxonomy" id="7741"/>
    <lineage>
        <taxon>Eukaryota</taxon>
        <taxon>Metazoa</taxon>
        <taxon>Chordata</taxon>
        <taxon>Cephalochordata</taxon>
        <taxon>Leptocardii</taxon>
        <taxon>Amphioxiformes</taxon>
        <taxon>Branchiostomatidae</taxon>
        <taxon>Branchiostoma</taxon>
    </lineage>
</organism>
<keyword evidence="5" id="KW-0547">Nucleotide-binding</keyword>
<evidence type="ECO:0000259" key="6">
    <source>
        <dbReference type="PROSITE" id="PS50011"/>
    </source>
</evidence>
<dbReference type="RefSeq" id="XP_019623015.1">
    <property type="nucleotide sequence ID" value="XM_019767456.1"/>
</dbReference>
<comment type="catalytic activity">
    <reaction evidence="4">
        <text>L-tyrosyl-[protein] + ATP = O-phospho-L-tyrosyl-[protein] + ADP + H(+)</text>
        <dbReference type="Rhea" id="RHEA:10596"/>
        <dbReference type="Rhea" id="RHEA-COMP:10136"/>
        <dbReference type="Rhea" id="RHEA-COMP:20101"/>
        <dbReference type="ChEBI" id="CHEBI:15378"/>
        <dbReference type="ChEBI" id="CHEBI:30616"/>
        <dbReference type="ChEBI" id="CHEBI:46858"/>
        <dbReference type="ChEBI" id="CHEBI:61978"/>
        <dbReference type="ChEBI" id="CHEBI:456216"/>
        <dbReference type="EC" id="2.7.10.1"/>
    </reaction>
</comment>
<dbReference type="GO" id="GO:0007169">
    <property type="term" value="P:cell surface receptor protein tyrosine kinase signaling pathway"/>
    <property type="evidence" value="ECO:0007669"/>
    <property type="project" value="TreeGrafter"/>
</dbReference>
<evidence type="ECO:0000256" key="1">
    <source>
        <dbReference type="ARBA" id="ARBA00004479"/>
    </source>
</evidence>
<dbReference type="InterPro" id="IPR011009">
    <property type="entry name" value="Kinase-like_dom_sf"/>
</dbReference>
<keyword evidence="3" id="KW-0808">Transferase</keyword>
<feature type="binding site" evidence="5">
    <location>
        <position position="123"/>
    </location>
    <ligand>
        <name>ATP</name>
        <dbReference type="ChEBI" id="CHEBI:30616"/>
    </ligand>
</feature>
<dbReference type="SMART" id="SM00219">
    <property type="entry name" value="TyrKc"/>
    <property type="match status" value="1"/>
</dbReference>
<dbReference type="Proteomes" id="UP000515135">
    <property type="component" value="Unplaced"/>
</dbReference>
<proteinExistence type="predicted"/>
<comment type="subcellular location">
    <subcellularLocation>
        <location evidence="1">Membrane</location>
        <topology evidence="1">Single-pass type I membrane protein</topology>
    </subcellularLocation>
</comment>
<dbReference type="Gene3D" id="3.30.200.20">
    <property type="entry name" value="Phosphorylase Kinase, domain 1"/>
    <property type="match status" value="1"/>
</dbReference>
<dbReference type="InterPro" id="IPR008266">
    <property type="entry name" value="Tyr_kinase_AS"/>
</dbReference>
<reference evidence="8" key="1">
    <citation type="submission" date="2025-08" db="UniProtKB">
        <authorList>
            <consortium name="RefSeq"/>
        </authorList>
    </citation>
    <scope>IDENTIFICATION</scope>
    <source>
        <tissue evidence="8">Gonad</tissue>
    </source>
</reference>
<dbReference type="GO" id="GO:0043235">
    <property type="term" value="C:receptor complex"/>
    <property type="evidence" value="ECO:0007669"/>
    <property type="project" value="TreeGrafter"/>
</dbReference>
<keyword evidence="7" id="KW-1185">Reference proteome</keyword>
<dbReference type="PROSITE" id="PS00107">
    <property type="entry name" value="PROTEIN_KINASE_ATP"/>
    <property type="match status" value="1"/>
</dbReference>
<dbReference type="OrthoDB" id="5984265at2759"/>
<name>A0A6P4Y233_BRABE</name>
<dbReference type="SUPFAM" id="SSF56112">
    <property type="entry name" value="Protein kinase-like (PK-like)"/>
    <property type="match status" value="1"/>
</dbReference>
<dbReference type="PANTHER" id="PTHR24416:SF617">
    <property type="entry name" value="RET ONCOGENE, ISOFORM A"/>
    <property type="match status" value="1"/>
</dbReference>
<dbReference type="InterPro" id="IPR050122">
    <property type="entry name" value="RTK"/>
</dbReference>
<dbReference type="InterPro" id="IPR000719">
    <property type="entry name" value="Prot_kinase_dom"/>
</dbReference>
<evidence type="ECO:0000256" key="3">
    <source>
        <dbReference type="ARBA" id="ARBA00023137"/>
    </source>
</evidence>
<dbReference type="GO" id="GO:0005524">
    <property type="term" value="F:ATP binding"/>
    <property type="evidence" value="ECO:0007669"/>
    <property type="project" value="UniProtKB-UniRule"/>
</dbReference>
<keyword evidence="2 5" id="KW-0067">ATP-binding</keyword>
<dbReference type="Gene3D" id="1.10.510.10">
    <property type="entry name" value="Transferase(Phosphotransferase) domain 1"/>
    <property type="match status" value="1"/>
</dbReference>
<sequence length="263" mass="29403">MTFSMSFELLGCGEGKYGGKCDKDCVLIIGIVLVKRGLLQKGVKLCDCLHILQEQEDEAAIPLQQALANPECPDRKTASRLARWELKNEDLTIQKLIGQGRFGHVVLGRLNVRERGQVTVVAKSANVDRLEEGRGCQWDRDFYREADILIALHEHAEVLNDGERRVHPNIIQLYGVITSSEPKRIVLEYVPRGDLRGYLRQCRAPDSAVTLRDLLQLAMGVTRALQELELLKIVHRDVAARNVLVGEDNVAKLADFGLARCAT</sequence>
<dbReference type="PROSITE" id="PS00109">
    <property type="entry name" value="PROTEIN_KINASE_TYR"/>
    <property type="match status" value="1"/>
</dbReference>
<dbReference type="InterPro" id="IPR001245">
    <property type="entry name" value="Ser-Thr/Tyr_kinase_cat_dom"/>
</dbReference>
<dbReference type="AlphaFoldDB" id="A0A6P4Y233"/>
<keyword evidence="3" id="KW-0829">Tyrosine-protein kinase</keyword>
<dbReference type="GeneID" id="109469071"/>
<evidence type="ECO:0000256" key="2">
    <source>
        <dbReference type="ARBA" id="ARBA00022840"/>
    </source>
</evidence>
<evidence type="ECO:0000313" key="7">
    <source>
        <dbReference type="Proteomes" id="UP000515135"/>
    </source>
</evidence>
<dbReference type="GO" id="GO:0004714">
    <property type="term" value="F:transmembrane receptor protein tyrosine kinase activity"/>
    <property type="evidence" value="ECO:0007669"/>
    <property type="project" value="UniProtKB-EC"/>
</dbReference>
<keyword evidence="3" id="KW-0418">Kinase</keyword>
<accession>A0A6P4Y233</accession>
<feature type="domain" description="Protein kinase" evidence="6">
    <location>
        <begin position="91"/>
        <end position="263"/>
    </location>
</feature>
<dbReference type="Pfam" id="PF07714">
    <property type="entry name" value="PK_Tyr_Ser-Thr"/>
    <property type="match status" value="1"/>
</dbReference>
<dbReference type="InterPro" id="IPR020635">
    <property type="entry name" value="Tyr_kinase_cat_dom"/>
</dbReference>
<dbReference type="PANTHER" id="PTHR24416">
    <property type="entry name" value="TYROSINE-PROTEIN KINASE RECEPTOR"/>
    <property type="match status" value="1"/>
</dbReference>
<evidence type="ECO:0000256" key="4">
    <source>
        <dbReference type="ARBA" id="ARBA00051243"/>
    </source>
</evidence>
<evidence type="ECO:0000313" key="8">
    <source>
        <dbReference type="RefSeq" id="XP_019623015.1"/>
    </source>
</evidence>
<evidence type="ECO:0000256" key="5">
    <source>
        <dbReference type="PROSITE-ProRule" id="PRU10141"/>
    </source>
</evidence>
<dbReference type="GO" id="GO:0005886">
    <property type="term" value="C:plasma membrane"/>
    <property type="evidence" value="ECO:0007669"/>
    <property type="project" value="TreeGrafter"/>
</dbReference>
<dbReference type="PROSITE" id="PS50011">
    <property type="entry name" value="PROTEIN_KINASE_DOM"/>
    <property type="match status" value="1"/>
</dbReference>
<dbReference type="KEGG" id="bbel:109469071"/>
<protein>
    <submittedName>
        <fullName evidence="8">Tyrosine-protein kinase SRK3-like</fullName>
    </submittedName>
</protein>
<dbReference type="InterPro" id="IPR017441">
    <property type="entry name" value="Protein_kinase_ATP_BS"/>
</dbReference>